<dbReference type="SUPFAM" id="SSF50331">
    <property type="entry name" value="MOP-like"/>
    <property type="match status" value="1"/>
</dbReference>
<evidence type="ECO:0000256" key="7">
    <source>
        <dbReference type="ARBA" id="ARBA00022967"/>
    </source>
</evidence>
<evidence type="ECO:0000256" key="8">
    <source>
        <dbReference type="ARBA" id="ARBA00023136"/>
    </source>
</evidence>
<dbReference type="GO" id="GO:0005524">
    <property type="term" value="F:ATP binding"/>
    <property type="evidence" value="ECO:0007669"/>
    <property type="project" value="UniProtKB-KW"/>
</dbReference>
<name>A0AA96G890_9BACT</name>
<evidence type="ECO:0000256" key="9">
    <source>
        <dbReference type="PROSITE-ProRule" id="PRU01213"/>
    </source>
</evidence>
<keyword evidence="1" id="KW-0813">Transport</keyword>
<accession>A0AA96G890</accession>
<dbReference type="Pfam" id="PF03459">
    <property type="entry name" value="TOBE"/>
    <property type="match status" value="1"/>
</dbReference>
<protein>
    <submittedName>
        <fullName evidence="12">Molybdenum ABC transporter ATP-binding protein</fullName>
    </submittedName>
</protein>
<keyword evidence="13" id="KW-1185">Reference proteome</keyword>
<dbReference type="PROSITE" id="PS50893">
    <property type="entry name" value="ABC_TRANSPORTER_2"/>
    <property type="match status" value="1"/>
</dbReference>
<keyword evidence="3 9" id="KW-0500">Molybdenum</keyword>
<dbReference type="NCBIfam" id="TIGR02142">
    <property type="entry name" value="modC_ABC"/>
    <property type="match status" value="1"/>
</dbReference>
<dbReference type="InterPro" id="IPR004606">
    <property type="entry name" value="Mop_domain"/>
</dbReference>
<evidence type="ECO:0000256" key="5">
    <source>
        <dbReference type="ARBA" id="ARBA00022741"/>
    </source>
</evidence>
<dbReference type="GO" id="GO:0015098">
    <property type="term" value="F:molybdate ion transmembrane transporter activity"/>
    <property type="evidence" value="ECO:0007669"/>
    <property type="project" value="InterPro"/>
</dbReference>
<dbReference type="InterPro" id="IPR027417">
    <property type="entry name" value="P-loop_NTPase"/>
</dbReference>
<dbReference type="Proteomes" id="UP001302719">
    <property type="component" value="Chromosome"/>
</dbReference>
<dbReference type="SMART" id="SM00382">
    <property type="entry name" value="AAA"/>
    <property type="match status" value="1"/>
</dbReference>
<dbReference type="InterPro" id="IPR050334">
    <property type="entry name" value="Molybdenum_import_ModC"/>
</dbReference>
<keyword evidence="2" id="KW-1003">Cell membrane</keyword>
<evidence type="ECO:0000256" key="2">
    <source>
        <dbReference type="ARBA" id="ARBA00022475"/>
    </source>
</evidence>
<dbReference type="GO" id="GO:0016020">
    <property type="term" value="C:membrane"/>
    <property type="evidence" value="ECO:0007669"/>
    <property type="project" value="InterPro"/>
</dbReference>
<dbReference type="PROSITE" id="PS51866">
    <property type="entry name" value="MOP"/>
    <property type="match status" value="1"/>
</dbReference>
<sequence>MSELTARFEVVFPSFQLQVKASVPAEGITVVFGPSGCGKTTFLRCLAGLERSPTGFLALGEDVWQDETTHIFLPLSERPVGYVFQEPRLFPHLSVRSNLLYGWKRIPESERRISLDQVVAILGLDSLLERRATHLSGGEQQRVAIGRALLTSPRLLLMDEPLSSLDVQRKREIMTFIQRLDKEFRIPIIYVSHALHEVVQLARTLILLKEGSVAAIGPLAEVFSQVGSRRVIPDSHIGAVIDTHVAGHDVEFGLTTLNFSGGQLSVPHQHSSIGESLRVQILARDVSLVASPPAFQTSVLNVLEATVLEIGPIESGQPFVDIKLDIGCPLLATITRKSLATLRLHPGQKVHAQIKAVALTHDSLD</sequence>
<evidence type="ECO:0000259" key="11">
    <source>
        <dbReference type="PROSITE" id="PS51866"/>
    </source>
</evidence>
<gene>
    <name evidence="12" type="primary">modC</name>
    <name evidence="12" type="ORF">PP769_11310</name>
</gene>
<dbReference type="PANTHER" id="PTHR43514:SF10">
    <property type="entry name" value="MOLYBDENUM IMPORT ATP-BINDING PROTEIN MODC 2"/>
    <property type="match status" value="1"/>
</dbReference>
<proteinExistence type="predicted"/>
<feature type="domain" description="Mop" evidence="11">
    <location>
        <begin position="296"/>
        <end position="363"/>
    </location>
</feature>
<keyword evidence="7" id="KW-1278">Translocase</keyword>
<evidence type="ECO:0000313" key="13">
    <source>
        <dbReference type="Proteomes" id="UP001302719"/>
    </source>
</evidence>
<dbReference type="GO" id="GO:0016887">
    <property type="term" value="F:ATP hydrolysis activity"/>
    <property type="evidence" value="ECO:0007669"/>
    <property type="project" value="InterPro"/>
</dbReference>
<reference evidence="12 13" key="1">
    <citation type="submission" date="2023-01" db="EMBL/GenBank/DDBJ databases">
        <title>Cultivation and genomic characterization of new, ubiquitous marine nitrite-oxidizing bacteria from the Nitrospirales.</title>
        <authorList>
            <person name="Mueller A.J."/>
            <person name="Daebeler A."/>
            <person name="Herbold C.W."/>
            <person name="Kirkegaard R.H."/>
            <person name="Daims H."/>
        </authorList>
    </citation>
    <scope>NUCLEOTIDE SEQUENCE [LARGE SCALE GENOMIC DNA]</scope>
    <source>
        <strain evidence="12 13">VA</strain>
    </source>
</reference>
<evidence type="ECO:0000259" key="10">
    <source>
        <dbReference type="PROSITE" id="PS50893"/>
    </source>
</evidence>
<keyword evidence="8" id="KW-0472">Membrane</keyword>
<dbReference type="PANTHER" id="PTHR43514">
    <property type="entry name" value="ABC TRANSPORTER I FAMILY MEMBER 10"/>
    <property type="match status" value="1"/>
</dbReference>
<dbReference type="InterPro" id="IPR005116">
    <property type="entry name" value="Transp-assoc_OB_typ1"/>
</dbReference>
<dbReference type="Gene3D" id="2.40.50.100">
    <property type="match status" value="1"/>
</dbReference>
<keyword evidence="5" id="KW-0547">Nucleotide-binding</keyword>
<keyword evidence="4" id="KW-0997">Cell inner membrane</keyword>
<dbReference type="GO" id="GO:0140359">
    <property type="term" value="F:ABC-type transporter activity"/>
    <property type="evidence" value="ECO:0007669"/>
    <property type="project" value="InterPro"/>
</dbReference>
<dbReference type="SUPFAM" id="SSF52540">
    <property type="entry name" value="P-loop containing nucleoside triphosphate hydrolases"/>
    <property type="match status" value="1"/>
</dbReference>
<dbReference type="Gene3D" id="3.40.50.300">
    <property type="entry name" value="P-loop containing nucleotide triphosphate hydrolases"/>
    <property type="match status" value="1"/>
</dbReference>
<evidence type="ECO:0000256" key="6">
    <source>
        <dbReference type="ARBA" id="ARBA00022840"/>
    </source>
</evidence>
<evidence type="ECO:0000313" key="12">
    <source>
        <dbReference type="EMBL" id="WNM56567.1"/>
    </source>
</evidence>
<dbReference type="InterPro" id="IPR017871">
    <property type="entry name" value="ABC_transporter-like_CS"/>
</dbReference>
<dbReference type="Pfam" id="PF00005">
    <property type="entry name" value="ABC_tran"/>
    <property type="match status" value="1"/>
</dbReference>
<keyword evidence="6 12" id="KW-0067">ATP-binding</keyword>
<evidence type="ECO:0000256" key="1">
    <source>
        <dbReference type="ARBA" id="ARBA00022448"/>
    </source>
</evidence>
<evidence type="ECO:0000256" key="3">
    <source>
        <dbReference type="ARBA" id="ARBA00022505"/>
    </source>
</evidence>
<dbReference type="PROSITE" id="PS00211">
    <property type="entry name" value="ABC_TRANSPORTER_1"/>
    <property type="match status" value="1"/>
</dbReference>
<dbReference type="InterPro" id="IPR003439">
    <property type="entry name" value="ABC_transporter-like_ATP-bd"/>
</dbReference>
<dbReference type="AlphaFoldDB" id="A0AA96G890"/>
<evidence type="ECO:0000256" key="4">
    <source>
        <dbReference type="ARBA" id="ARBA00022519"/>
    </source>
</evidence>
<organism evidence="12 13">
    <name type="scientific">Candidatus Nitrospira allomarina</name>
    <dbReference type="NCBI Taxonomy" id="3020900"/>
    <lineage>
        <taxon>Bacteria</taxon>
        <taxon>Pseudomonadati</taxon>
        <taxon>Nitrospirota</taxon>
        <taxon>Nitrospiria</taxon>
        <taxon>Nitrospirales</taxon>
        <taxon>Nitrospiraceae</taxon>
        <taxon>Nitrospira</taxon>
    </lineage>
</organism>
<dbReference type="EMBL" id="CP116967">
    <property type="protein sequence ID" value="WNM56567.1"/>
    <property type="molecule type" value="Genomic_DNA"/>
</dbReference>
<dbReference type="InterPro" id="IPR003593">
    <property type="entry name" value="AAA+_ATPase"/>
</dbReference>
<dbReference type="KEGG" id="nall:PP769_11310"/>
<dbReference type="InterPro" id="IPR008995">
    <property type="entry name" value="Mo/tungstate-bd_C_term_dom"/>
</dbReference>
<feature type="domain" description="ABC transporter" evidence="10">
    <location>
        <begin position="1"/>
        <end position="235"/>
    </location>
</feature>
<dbReference type="RefSeq" id="WP_312640164.1">
    <property type="nucleotide sequence ID" value="NZ_CP116967.1"/>
</dbReference>
<dbReference type="InterPro" id="IPR011868">
    <property type="entry name" value="ModC_ABC_ATP-bd"/>
</dbReference>